<dbReference type="GO" id="GO:0051782">
    <property type="term" value="P:negative regulation of cell division"/>
    <property type="evidence" value="ECO:0007669"/>
    <property type="project" value="TreeGrafter"/>
</dbReference>
<dbReference type="Proteomes" id="UP000253046">
    <property type="component" value="Unassembled WGS sequence"/>
</dbReference>
<dbReference type="EMBL" id="QNRY01000010">
    <property type="protein sequence ID" value="RBP63734.1"/>
    <property type="molecule type" value="Genomic_DNA"/>
</dbReference>
<keyword evidence="5" id="KW-1185">Reference proteome</keyword>
<dbReference type="GO" id="GO:0005524">
    <property type="term" value="F:ATP binding"/>
    <property type="evidence" value="ECO:0007669"/>
    <property type="project" value="UniProtKB-KW"/>
</dbReference>
<keyword evidence="2" id="KW-0067">ATP-binding</keyword>
<dbReference type="InterPro" id="IPR025669">
    <property type="entry name" value="AAA_dom"/>
</dbReference>
<dbReference type="Gene3D" id="3.40.50.300">
    <property type="entry name" value="P-loop containing nucleotide triphosphate hydrolases"/>
    <property type="match status" value="1"/>
</dbReference>
<proteinExistence type="predicted"/>
<evidence type="ECO:0000259" key="3">
    <source>
        <dbReference type="Pfam" id="PF13614"/>
    </source>
</evidence>
<keyword evidence="1" id="KW-0547">Nucleotide-binding</keyword>
<name>A0A366I7U1_9GAMM</name>
<dbReference type="PANTHER" id="PTHR43384:SF6">
    <property type="entry name" value="SEPTUM SITE-DETERMINING PROTEIN MIND HOMOLOG, CHLOROPLASTIC"/>
    <property type="match status" value="1"/>
</dbReference>
<evidence type="ECO:0000256" key="2">
    <source>
        <dbReference type="ARBA" id="ARBA00022840"/>
    </source>
</evidence>
<evidence type="ECO:0000313" key="4">
    <source>
        <dbReference type="EMBL" id="RBP63734.1"/>
    </source>
</evidence>
<dbReference type="AlphaFoldDB" id="A0A366I7U1"/>
<dbReference type="SUPFAM" id="SSF52540">
    <property type="entry name" value="P-loop containing nucleoside triphosphate hydrolases"/>
    <property type="match status" value="1"/>
</dbReference>
<dbReference type="PANTHER" id="PTHR43384">
    <property type="entry name" value="SEPTUM SITE-DETERMINING PROTEIN MIND HOMOLOG, CHLOROPLASTIC-RELATED"/>
    <property type="match status" value="1"/>
</dbReference>
<comment type="caution">
    <text evidence="4">The sequence shown here is derived from an EMBL/GenBank/DDBJ whole genome shotgun (WGS) entry which is preliminary data.</text>
</comment>
<dbReference type="GO" id="GO:0005829">
    <property type="term" value="C:cytosol"/>
    <property type="evidence" value="ECO:0007669"/>
    <property type="project" value="TreeGrafter"/>
</dbReference>
<dbReference type="RefSeq" id="WP_113865780.1">
    <property type="nucleotide sequence ID" value="NZ_AGJP01000001.1"/>
</dbReference>
<gene>
    <name evidence="4" type="ORF">DES54_11032</name>
</gene>
<evidence type="ECO:0000313" key="5">
    <source>
        <dbReference type="Proteomes" id="UP000253046"/>
    </source>
</evidence>
<dbReference type="InterPro" id="IPR011006">
    <property type="entry name" value="CheY-like_superfamily"/>
</dbReference>
<accession>A0A366I7U1</accession>
<dbReference type="GO" id="GO:0016887">
    <property type="term" value="F:ATP hydrolysis activity"/>
    <property type="evidence" value="ECO:0007669"/>
    <property type="project" value="TreeGrafter"/>
</dbReference>
<dbReference type="GO" id="GO:0009898">
    <property type="term" value="C:cytoplasmic side of plasma membrane"/>
    <property type="evidence" value="ECO:0007669"/>
    <property type="project" value="TreeGrafter"/>
</dbReference>
<evidence type="ECO:0000256" key="1">
    <source>
        <dbReference type="ARBA" id="ARBA00022741"/>
    </source>
</evidence>
<reference evidence="4 5" key="1">
    <citation type="submission" date="2018-06" db="EMBL/GenBank/DDBJ databases">
        <title>Genomic Encyclopedia of Type Strains, Phase IV (KMG-IV): sequencing the most valuable type-strain genomes for metagenomic binning, comparative biology and taxonomic classification.</title>
        <authorList>
            <person name="Goeker M."/>
        </authorList>
    </citation>
    <scope>NUCLEOTIDE SEQUENCE [LARGE SCALE GENOMIC DNA]</scope>
    <source>
        <strain evidence="4 5">DSM 30166</strain>
    </source>
</reference>
<dbReference type="SUPFAM" id="SSF52172">
    <property type="entry name" value="CheY-like"/>
    <property type="match status" value="1"/>
</dbReference>
<dbReference type="OrthoDB" id="9802426at2"/>
<dbReference type="InterPro" id="IPR027417">
    <property type="entry name" value="P-loop_NTPase"/>
</dbReference>
<feature type="domain" description="AAA" evidence="3">
    <location>
        <begin position="145"/>
        <end position="306"/>
    </location>
</feature>
<dbReference type="Pfam" id="PF13614">
    <property type="entry name" value="AAA_31"/>
    <property type="match status" value="1"/>
</dbReference>
<protein>
    <submittedName>
        <fullName evidence="4">Pilus assembly protein CpaE</fullName>
    </submittedName>
</protein>
<dbReference type="Gene3D" id="3.40.50.2300">
    <property type="match status" value="1"/>
</dbReference>
<organism evidence="4 5">
    <name type="scientific">Brenneria salicis ATCC 15712 = DSM 30166</name>
    <dbReference type="NCBI Taxonomy" id="714314"/>
    <lineage>
        <taxon>Bacteria</taxon>
        <taxon>Pseudomonadati</taxon>
        <taxon>Pseudomonadota</taxon>
        <taxon>Gammaproteobacteria</taxon>
        <taxon>Enterobacterales</taxon>
        <taxon>Pectobacteriaceae</taxon>
        <taxon>Brenneria</taxon>
    </lineage>
</organism>
<dbReference type="InterPro" id="IPR050625">
    <property type="entry name" value="ParA/MinD_ATPase"/>
</dbReference>
<sequence length="399" mass="43590">MSVLTDIEHGNARSVNFAAFIQDAEGKEEVAHFLKSSTLTDYKVERGSVDEAIAWLKKVERSPRRLLVDISGSDGPLDDLNRLADACEPWVQVYAIGDRNDVGLYRSLLQQGVQDYLVKPLGAGLLRKVLDDEGNAPVRQQRLGKVVVVVGTRGGIGTSSVAVHLARGLIAGGTHRRIVYLDLDVYGGSGACMLGIAGGNALIEVMGNADRLDAQYLERTMTTVDNRLYALSAELDYADPYSIQEGKLSNLCATLSQYYHYIILDVPQRGGALASEAFLNANLACVVAEQSVYSARTLLRLVRHIEAHPNPATVYSIVNQPQPVNRNKVNLKDFVKTIELPVIPIGHDPLALSLSENLASPLPDNSPFAQGIKQLVNLLTGEANTKSRDTWWLPLRIKR</sequence>